<dbReference type="PANTHER" id="PTHR30135">
    <property type="entry name" value="UNCHARACTERIZED PROTEIN YVCK-RELATED"/>
    <property type="match status" value="1"/>
</dbReference>
<evidence type="ECO:0000256" key="2">
    <source>
        <dbReference type="HAMAP-Rule" id="MF_00973"/>
    </source>
</evidence>
<dbReference type="AlphaFoldDB" id="A0A418YG43"/>
<comment type="caution">
    <text evidence="3">The sequence shown here is derived from an EMBL/GenBank/DDBJ whole genome shotgun (WGS) entry which is preliminary data.</text>
</comment>
<dbReference type="GO" id="GO:0008360">
    <property type="term" value="P:regulation of cell shape"/>
    <property type="evidence" value="ECO:0007669"/>
    <property type="project" value="UniProtKB-UniRule"/>
</dbReference>
<sequence>MQQAAQFSAALSASSQQQPDGQGVAQYKHVAAIGGGHGLGRLLSSLSYLGPKLTGIVTTTDNGGSTGRLRQSENCIAWGDLRNCINQLVPEPSIGSMLFEYRYPGEGEFAGHNLGNLMLLALDQLCVRPVDAIKLISNMLKVTSHIFPMAEQPADLMAICREGKNYHGEVVVDQMQSFPDKLALSPAVNATAEAVQALKKAELIILGPGSFLTSIMPPLLLPEIQQALISRKTTVVFIANLVPEQSPADQLTLNQQLKWCEQQVGAPFIDHVILPHGAAALDDYQEHYFDLAEETLKHRHDREKLAAAIETMLRLQVNAIEK</sequence>
<dbReference type="GO" id="GO:0043743">
    <property type="term" value="F:LPPG:FO 2-phospho-L-lactate transferase activity"/>
    <property type="evidence" value="ECO:0007669"/>
    <property type="project" value="InterPro"/>
</dbReference>
<evidence type="ECO:0000313" key="3">
    <source>
        <dbReference type="EMBL" id="RJG48503.1"/>
    </source>
</evidence>
<reference evidence="3 4" key="2">
    <citation type="submission" date="2019-01" db="EMBL/GenBank/DDBJ databases">
        <title>Motilimonas pumilus sp. nov., isolated from the gut of sea cucumber (Apostichopus japonicus).</title>
        <authorList>
            <person name="Wang F.-Q."/>
            <person name="Ren L.-H."/>
            <person name="Lin Y.-W."/>
            <person name="Sun G.-H."/>
            <person name="Du Z.-J."/>
            <person name="Zhao J.-X."/>
            <person name="Liu X.-J."/>
            <person name="Liu L.-J."/>
        </authorList>
    </citation>
    <scope>NUCLEOTIDE SEQUENCE [LARGE SCALE GENOMIC DNA]</scope>
    <source>
        <strain evidence="3 4">PLHSC7-2</strain>
    </source>
</reference>
<comment type="similarity">
    <text evidence="2">Belongs to the gluconeogenesis factor family.</text>
</comment>
<dbReference type="EMBL" id="QZCH01000008">
    <property type="protein sequence ID" value="RJG48503.1"/>
    <property type="molecule type" value="Genomic_DNA"/>
</dbReference>
<dbReference type="InterPro" id="IPR002882">
    <property type="entry name" value="CofD"/>
</dbReference>
<reference evidence="3 4" key="1">
    <citation type="submission" date="2018-09" db="EMBL/GenBank/DDBJ databases">
        <authorList>
            <person name="Wang F."/>
        </authorList>
    </citation>
    <scope>NUCLEOTIDE SEQUENCE [LARGE SCALE GENOMIC DNA]</scope>
    <source>
        <strain evidence="3 4">PLHSC7-2</strain>
    </source>
</reference>
<comment type="subcellular location">
    <subcellularLocation>
        <location evidence="2">Cytoplasm</location>
    </subcellularLocation>
</comment>
<comment type="function">
    <text evidence="2">Required for morphogenesis under gluconeogenic growth conditions.</text>
</comment>
<dbReference type="Proteomes" id="UP000283255">
    <property type="component" value="Unassembled WGS sequence"/>
</dbReference>
<dbReference type="GO" id="GO:0005737">
    <property type="term" value="C:cytoplasm"/>
    <property type="evidence" value="ECO:0007669"/>
    <property type="project" value="UniProtKB-SubCell"/>
</dbReference>
<organism evidence="3 4">
    <name type="scientific">Motilimonas pumila</name>
    <dbReference type="NCBI Taxonomy" id="2303987"/>
    <lineage>
        <taxon>Bacteria</taxon>
        <taxon>Pseudomonadati</taxon>
        <taxon>Pseudomonadota</taxon>
        <taxon>Gammaproteobacteria</taxon>
        <taxon>Alteromonadales</taxon>
        <taxon>Alteromonadales genera incertae sedis</taxon>
        <taxon>Motilimonas</taxon>
    </lineage>
</organism>
<dbReference type="NCBIfam" id="TIGR01826">
    <property type="entry name" value="CofD_related"/>
    <property type="match status" value="1"/>
</dbReference>
<dbReference type="InterPro" id="IPR038136">
    <property type="entry name" value="CofD-like_dom_sf"/>
</dbReference>
<dbReference type="HAMAP" id="MF_00973">
    <property type="entry name" value="Gluconeogen_factor"/>
    <property type="match status" value="1"/>
</dbReference>
<name>A0A418YG43_9GAMM</name>
<dbReference type="InterPro" id="IPR010119">
    <property type="entry name" value="Gluconeogen_factor"/>
</dbReference>
<keyword evidence="4" id="KW-1185">Reference proteome</keyword>
<evidence type="ECO:0000313" key="4">
    <source>
        <dbReference type="Proteomes" id="UP000283255"/>
    </source>
</evidence>
<evidence type="ECO:0000256" key="1">
    <source>
        <dbReference type="ARBA" id="ARBA00022490"/>
    </source>
</evidence>
<gene>
    <name evidence="3" type="primary">yvcK</name>
    <name evidence="3" type="ORF">D1Z90_08295</name>
</gene>
<dbReference type="SUPFAM" id="SSF142338">
    <property type="entry name" value="CofD-like"/>
    <property type="match status" value="1"/>
</dbReference>
<dbReference type="Pfam" id="PF01933">
    <property type="entry name" value="CofD"/>
    <property type="match status" value="1"/>
</dbReference>
<accession>A0A418YG43</accession>
<dbReference type="Gene3D" id="3.40.50.10680">
    <property type="entry name" value="CofD-like domains"/>
    <property type="match status" value="1"/>
</dbReference>
<dbReference type="OrthoDB" id="5413830at2"/>
<keyword evidence="1 2" id="KW-0963">Cytoplasm</keyword>
<dbReference type="PANTHER" id="PTHR30135:SF3">
    <property type="entry name" value="GLUCONEOGENESIS FACTOR-RELATED"/>
    <property type="match status" value="1"/>
</dbReference>
<protein>
    <recommendedName>
        <fullName evidence="2">Putative gluconeogenesis factor</fullName>
    </recommendedName>
</protein>
<proteinExistence type="inferred from homology"/>
<dbReference type="CDD" id="cd07187">
    <property type="entry name" value="YvcK_like"/>
    <property type="match status" value="1"/>
</dbReference>